<organism evidence="1 3">
    <name type="scientific">Eleusine coracana subsp. coracana</name>
    <dbReference type="NCBI Taxonomy" id="191504"/>
    <lineage>
        <taxon>Eukaryota</taxon>
        <taxon>Viridiplantae</taxon>
        <taxon>Streptophyta</taxon>
        <taxon>Embryophyta</taxon>
        <taxon>Tracheophyta</taxon>
        <taxon>Spermatophyta</taxon>
        <taxon>Magnoliopsida</taxon>
        <taxon>Liliopsida</taxon>
        <taxon>Poales</taxon>
        <taxon>Poaceae</taxon>
        <taxon>PACMAD clade</taxon>
        <taxon>Chloridoideae</taxon>
        <taxon>Cynodonteae</taxon>
        <taxon>Eleusininae</taxon>
        <taxon>Eleusine</taxon>
    </lineage>
</organism>
<evidence type="ECO:0000313" key="2">
    <source>
        <dbReference type="EMBL" id="GJN41192.1"/>
    </source>
</evidence>
<protein>
    <submittedName>
        <fullName evidence="1">Uncharacterized protein</fullName>
    </submittedName>
</protein>
<reference evidence="1" key="1">
    <citation type="journal article" date="2018" name="DNA Res.">
        <title>Multiple hybrid de novo genome assembly of finger millet, an orphan allotetraploid crop.</title>
        <authorList>
            <person name="Hatakeyama M."/>
            <person name="Aluri S."/>
            <person name="Balachadran M.T."/>
            <person name="Sivarajan S.R."/>
            <person name="Patrignani A."/>
            <person name="Gruter S."/>
            <person name="Poveda L."/>
            <person name="Shimizu-Inatsugi R."/>
            <person name="Baeten J."/>
            <person name="Francoijs K.J."/>
            <person name="Nataraja K.N."/>
            <person name="Reddy Y.A.N."/>
            <person name="Phadnis S."/>
            <person name="Ravikumar R.L."/>
            <person name="Schlapbach R."/>
            <person name="Sreeman S.M."/>
            <person name="Shimizu K.K."/>
        </authorList>
    </citation>
    <scope>NUCLEOTIDE SEQUENCE</scope>
</reference>
<keyword evidence="3" id="KW-1185">Reference proteome</keyword>
<dbReference type="EMBL" id="BQKI01000246">
    <property type="protein sequence ID" value="GJN41192.1"/>
    <property type="molecule type" value="Genomic_DNA"/>
</dbReference>
<dbReference type="EMBL" id="BQKI01000004">
    <property type="protein sequence ID" value="GJM94207.1"/>
    <property type="molecule type" value="Genomic_DNA"/>
</dbReference>
<dbReference type="AlphaFoldDB" id="A0AAV5C7J6"/>
<dbReference type="Proteomes" id="UP001054889">
    <property type="component" value="Unassembled WGS sequence"/>
</dbReference>
<evidence type="ECO:0000313" key="3">
    <source>
        <dbReference type="Proteomes" id="UP001054889"/>
    </source>
</evidence>
<evidence type="ECO:0000313" key="1">
    <source>
        <dbReference type="EMBL" id="GJM94207.1"/>
    </source>
</evidence>
<proteinExistence type="predicted"/>
<name>A0AAV5C7J6_ELECO</name>
<sequence length="210" mass="24189">MVYSGKDKIRRSFTWKGRTQANGGSCLVAWERVQRPLEYGGLGILNLEYMSWALQARWLWFVKTEPDRPWKGLDIPIHPNAIALFNTAVVLHVGNGSNTLFWTDKWLFCVGVLAPFVVAAVPLKVREQRTVLEAITDHEWPTDIQGVLSLIGPYEYFQLWDALHDFALSDANDCHEWRFDKSGIFSSKSTYQALFNGSVVFEPWHRLWKT</sequence>
<comment type="caution">
    <text evidence="1">The sequence shown here is derived from an EMBL/GenBank/DDBJ whole genome shotgun (WGS) entry which is preliminary data.</text>
</comment>
<reference evidence="1" key="2">
    <citation type="submission" date="2021-12" db="EMBL/GenBank/DDBJ databases">
        <title>Resequencing data analysis of finger millet.</title>
        <authorList>
            <person name="Hatakeyama M."/>
            <person name="Aluri S."/>
            <person name="Balachadran M.T."/>
            <person name="Sivarajan S.R."/>
            <person name="Poveda L."/>
            <person name="Shimizu-Inatsugi R."/>
            <person name="Schlapbach R."/>
            <person name="Sreeman S.M."/>
            <person name="Shimizu K.K."/>
        </authorList>
    </citation>
    <scope>NUCLEOTIDE SEQUENCE</scope>
</reference>
<accession>A0AAV5C7J6</accession>
<gene>
    <name evidence="1" type="primary">ga10831</name>
    <name evidence="2" type="synonym">gn00535</name>
    <name evidence="1" type="ORF">PR202_ga10831</name>
    <name evidence="2" type="ORF">PR202_gn00535</name>
</gene>